<evidence type="ECO:0000313" key="3">
    <source>
        <dbReference type="Proteomes" id="UP000094043"/>
    </source>
</evidence>
<dbReference type="RefSeq" id="XP_066069820.1">
    <property type="nucleotide sequence ID" value="XM_066213723.1"/>
</dbReference>
<dbReference type="VEuPathDB" id="FungiDB:L203_03270"/>
<evidence type="ECO:0000256" key="1">
    <source>
        <dbReference type="SAM" id="MobiDB-lite"/>
    </source>
</evidence>
<dbReference type="AlphaFoldDB" id="A0A1E3IFW5"/>
<dbReference type="Proteomes" id="UP000094043">
    <property type="component" value="Chromosome 5"/>
</dbReference>
<protein>
    <submittedName>
        <fullName evidence="2">Uncharacterized protein</fullName>
    </submittedName>
</protein>
<dbReference type="EMBL" id="CP143788">
    <property type="protein sequence ID" value="WVN89120.1"/>
    <property type="molecule type" value="Genomic_DNA"/>
</dbReference>
<reference evidence="2" key="1">
    <citation type="submission" date="2016-06" db="EMBL/GenBank/DDBJ databases">
        <authorList>
            <person name="Cuomo C."/>
            <person name="Litvintseva A."/>
            <person name="Heitman J."/>
            <person name="Chen Y."/>
            <person name="Sun S."/>
            <person name="Springer D."/>
            <person name="Dromer F."/>
            <person name="Young S."/>
            <person name="Zeng Q."/>
            <person name="Chapman S."/>
            <person name="Gujja S."/>
            <person name="Saif S."/>
            <person name="Birren B."/>
        </authorList>
    </citation>
    <scope>NUCLEOTIDE SEQUENCE</scope>
    <source>
        <strain evidence="2">CBS 7841</strain>
    </source>
</reference>
<accession>A0A1E3IFW5</accession>
<sequence>MPSRQAIPTINFEMLKLAPFPPHYMSFGAHYPAEYHRSSSGATTPDTPSTIISTPIYDRASFLSPFTNTLPCTDSPTESTFVCTADYPSQDPVSLEVEKRMAAYLVKSFGSKDSINSASSAGLGLSLNGGQRELEALDPFAPCPPAPKMKPVDLPEDSEWDDGECVLP</sequence>
<organism evidence="2 3">
    <name type="scientific">Cryptococcus depauperatus CBS 7841</name>
    <dbReference type="NCBI Taxonomy" id="1295531"/>
    <lineage>
        <taxon>Eukaryota</taxon>
        <taxon>Fungi</taxon>
        <taxon>Dikarya</taxon>
        <taxon>Basidiomycota</taxon>
        <taxon>Agaricomycotina</taxon>
        <taxon>Tremellomycetes</taxon>
        <taxon>Tremellales</taxon>
        <taxon>Cryptococcaceae</taxon>
        <taxon>Cryptococcus</taxon>
    </lineage>
</organism>
<dbReference type="KEGG" id="cdep:91088546"/>
<name>A0A1E3IFW5_9TREE</name>
<feature type="compositionally biased region" description="Acidic residues" evidence="1">
    <location>
        <begin position="154"/>
        <end position="168"/>
    </location>
</feature>
<reference evidence="2" key="2">
    <citation type="journal article" date="2022" name="Elife">
        <title>Obligate sexual reproduction of a homothallic fungus closely related to the Cryptococcus pathogenic species complex.</title>
        <authorList>
            <person name="Passer A.R."/>
            <person name="Clancey S.A."/>
            <person name="Shea T."/>
            <person name="David-Palma M."/>
            <person name="Averette A.F."/>
            <person name="Boekhout T."/>
            <person name="Porcel B.M."/>
            <person name="Nowrousian M."/>
            <person name="Cuomo C.A."/>
            <person name="Sun S."/>
            <person name="Heitman J."/>
            <person name="Coelho M.A."/>
        </authorList>
    </citation>
    <scope>NUCLEOTIDE SEQUENCE</scope>
    <source>
        <strain evidence="2">CBS 7841</strain>
    </source>
</reference>
<proteinExistence type="predicted"/>
<reference evidence="2" key="3">
    <citation type="submission" date="2024-01" db="EMBL/GenBank/DDBJ databases">
        <authorList>
            <person name="Coelho M.A."/>
            <person name="David-Palma M."/>
            <person name="Shea T."/>
            <person name="Sun S."/>
            <person name="Cuomo C.A."/>
            <person name="Heitman J."/>
        </authorList>
    </citation>
    <scope>NUCLEOTIDE SEQUENCE</scope>
    <source>
        <strain evidence="2">CBS 7841</strain>
    </source>
</reference>
<dbReference type="GeneID" id="91088546"/>
<feature type="region of interest" description="Disordered" evidence="1">
    <location>
        <begin position="136"/>
        <end position="168"/>
    </location>
</feature>
<evidence type="ECO:0000313" key="2">
    <source>
        <dbReference type="EMBL" id="WVN89120.1"/>
    </source>
</evidence>
<keyword evidence="3" id="KW-1185">Reference proteome</keyword>
<gene>
    <name evidence="2" type="ORF">L203_104336</name>
</gene>